<keyword evidence="1" id="KW-0547">Nucleotide-binding</keyword>
<gene>
    <name evidence="9" type="ORF">ACFSGJ_01065</name>
</gene>
<dbReference type="InterPro" id="IPR027417">
    <property type="entry name" value="P-loop_NTPase"/>
</dbReference>
<evidence type="ECO:0000313" key="9">
    <source>
        <dbReference type="EMBL" id="MFD1910800.1"/>
    </source>
</evidence>
<evidence type="ECO:0000259" key="7">
    <source>
        <dbReference type="Pfam" id="PF02492"/>
    </source>
</evidence>
<dbReference type="RefSeq" id="WP_390258733.1">
    <property type="nucleotide sequence ID" value="NZ_JBHUGH010000001.1"/>
</dbReference>
<dbReference type="Pfam" id="PF07683">
    <property type="entry name" value="CobW_C"/>
    <property type="match status" value="1"/>
</dbReference>
<dbReference type="Proteomes" id="UP001597353">
    <property type="component" value="Unassembled WGS sequence"/>
</dbReference>
<dbReference type="SUPFAM" id="SSF90002">
    <property type="entry name" value="Hypothetical protein YjiA, C-terminal domain"/>
    <property type="match status" value="1"/>
</dbReference>
<dbReference type="InterPro" id="IPR036627">
    <property type="entry name" value="CobW-likC_sf"/>
</dbReference>
<evidence type="ECO:0000256" key="1">
    <source>
        <dbReference type="ARBA" id="ARBA00022741"/>
    </source>
</evidence>
<reference evidence="10" key="1">
    <citation type="journal article" date="2019" name="Int. J. Syst. Evol. Microbiol.">
        <title>The Global Catalogue of Microorganisms (GCM) 10K type strain sequencing project: providing services to taxonomists for standard genome sequencing and annotation.</title>
        <authorList>
            <consortium name="The Broad Institute Genomics Platform"/>
            <consortium name="The Broad Institute Genome Sequencing Center for Infectious Disease"/>
            <person name="Wu L."/>
            <person name="Ma J."/>
        </authorList>
    </citation>
    <scope>NUCLEOTIDE SEQUENCE [LARGE SCALE GENOMIC DNA]</scope>
    <source>
        <strain evidence="10">CGMCC 4.7242</strain>
    </source>
</reference>
<proteinExistence type="inferred from homology"/>
<accession>A0ABW4RZN8</accession>
<evidence type="ECO:0000256" key="2">
    <source>
        <dbReference type="ARBA" id="ARBA00022801"/>
    </source>
</evidence>
<evidence type="ECO:0000313" key="10">
    <source>
        <dbReference type="Proteomes" id="UP001597353"/>
    </source>
</evidence>
<dbReference type="SUPFAM" id="SSF52540">
    <property type="entry name" value="P-loop containing nucleoside triphosphate hydrolases"/>
    <property type="match status" value="1"/>
</dbReference>
<evidence type="ECO:0000256" key="3">
    <source>
        <dbReference type="ARBA" id="ARBA00023186"/>
    </source>
</evidence>
<dbReference type="EMBL" id="JBHUGH010000001">
    <property type="protein sequence ID" value="MFD1910800.1"/>
    <property type="molecule type" value="Genomic_DNA"/>
</dbReference>
<dbReference type="PANTHER" id="PTHR13748:SF62">
    <property type="entry name" value="COBW DOMAIN-CONTAINING PROTEIN"/>
    <property type="match status" value="1"/>
</dbReference>
<comment type="similarity">
    <text evidence="4">Belongs to the SIMIBI class G3E GTPase family. ZNG1 subfamily.</text>
</comment>
<comment type="caution">
    <text evidence="9">The sequence shown here is derived from an EMBL/GenBank/DDBJ whole genome shotgun (WGS) entry which is preliminary data.</text>
</comment>
<sequence>MADRAGRRLRLTVLGGYLGAGKTTWLRHLLHHSGARLHVIVNEAAGLPVDDGLLGRAAGVTVLAGGCACCEGRAALIAALRGLCDAWVAPDAARPDALILETSGLADPGAIVAAIRADPVLAHHLLLHEIVVMVDARHAPAQLRAEPLGRAQVAAADRLILSRVAGLDPLALAQVLADLRSLNPAVTPEAAEHGVPLPLPEPAAGVAVAPLPPLADEAGPVSAMQVTVDGADWAAFSLWLSALLHAWGDDLVRIKGVVPTPAGRLLIQTVRREVQPPEVLPPDQPGEAIASDRYEGQIVVLGRGCVAGDLQRSLDRFTRI</sequence>
<keyword evidence="3" id="KW-0143">Chaperone</keyword>
<dbReference type="Pfam" id="PF02492">
    <property type="entry name" value="cobW"/>
    <property type="match status" value="1"/>
</dbReference>
<protein>
    <submittedName>
        <fullName evidence="9">CobW family GTP-binding protein</fullName>
    </submittedName>
</protein>
<organism evidence="9 10">
    <name type="scientific">Halodurantibacterium flavum</name>
    <dbReference type="NCBI Taxonomy" id="1382802"/>
    <lineage>
        <taxon>Bacteria</taxon>
        <taxon>Pseudomonadati</taxon>
        <taxon>Pseudomonadota</taxon>
        <taxon>Alphaproteobacteria</taxon>
        <taxon>Rhodobacterales</taxon>
        <taxon>Paracoccaceae</taxon>
        <taxon>Halodurantibacterium</taxon>
    </lineage>
</organism>
<dbReference type="CDD" id="cd03112">
    <property type="entry name" value="CobW-like"/>
    <property type="match status" value="1"/>
</dbReference>
<dbReference type="InterPro" id="IPR051316">
    <property type="entry name" value="Zinc-reg_GTPase_activator"/>
</dbReference>
<comment type="function">
    <text evidence="5">Zinc chaperone that directly transfers zinc cofactor to target proteins, thereby activating them. Zinc is transferred from the CXCC motif in the GTPase domain to the zinc binding site in target proteins in a process requiring GTP hydrolysis.</text>
</comment>
<dbReference type="InterPro" id="IPR003495">
    <property type="entry name" value="CobW/HypB/UreG_nucleotide-bd"/>
</dbReference>
<name>A0ABW4RZN8_9RHOB</name>
<keyword evidence="10" id="KW-1185">Reference proteome</keyword>
<feature type="domain" description="CobW C-terminal" evidence="8">
    <location>
        <begin position="232"/>
        <end position="317"/>
    </location>
</feature>
<dbReference type="Gene3D" id="3.30.1220.10">
    <property type="entry name" value="CobW-like, C-terminal domain"/>
    <property type="match status" value="1"/>
</dbReference>
<feature type="domain" description="CobW/HypB/UreG nucleotide-binding" evidence="7">
    <location>
        <begin position="11"/>
        <end position="185"/>
    </location>
</feature>
<comment type="catalytic activity">
    <reaction evidence="6">
        <text>GTP + H2O = GDP + phosphate + H(+)</text>
        <dbReference type="Rhea" id="RHEA:19669"/>
        <dbReference type="ChEBI" id="CHEBI:15377"/>
        <dbReference type="ChEBI" id="CHEBI:15378"/>
        <dbReference type="ChEBI" id="CHEBI:37565"/>
        <dbReference type="ChEBI" id="CHEBI:43474"/>
        <dbReference type="ChEBI" id="CHEBI:58189"/>
    </reaction>
    <physiologicalReaction direction="left-to-right" evidence="6">
        <dbReference type="Rhea" id="RHEA:19670"/>
    </physiologicalReaction>
</comment>
<dbReference type="Gene3D" id="3.40.50.300">
    <property type="entry name" value="P-loop containing nucleotide triphosphate hydrolases"/>
    <property type="match status" value="1"/>
</dbReference>
<evidence type="ECO:0000256" key="6">
    <source>
        <dbReference type="ARBA" id="ARBA00049117"/>
    </source>
</evidence>
<dbReference type="InterPro" id="IPR011629">
    <property type="entry name" value="CobW-like_C"/>
</dbReference>
<dbReference type="PANTHER" id="PTHR13748">
    <property type="entry name" value="COBW-RELATED"/>
    <property type="match status" value="1"/>
</dbReference>
<evidence type="ECO:0000256" key="5">
    <source>
        <dbReference type="ARBA" id="ARBA00045658"/>
    </source>
</evidence>
<evidence type="ECO:0000259" key="8">
    <source>
        <dbReference type="Pfam" id="PF07683"/>
    </source>
</evidence>
<keyword evidence="2" id="KW-0378">Hydrolase</keyword>
<evidence type="ECO:0000256" key="4">
    <source>
        <dbReference type="ARBA" id="ARBA00034320"/>
    </source>
</evidence>